<evidence type="ECO:0000256" key="1">
    <source>
        <dbReference type="SAM" id="Phobius"/>
    </source>
</evidence>
<dbReference type="Pfam" id="PF13174">
    <property type="entry name" value="TPR_6"/>
    <property type="match status" value="1"/>
</dbReference>
<dbReference type="InterPro" id="IPR019734">
    <property type="entry name" value="TPR_rpt"/>
</dbReference>
<gene>
    <name evidence="2" type="ORF">N425_14570</name>
</gene>
<dbReference type="EMBL" id="AYUF01000501">
    <property type="protein sequence ID" value="ETK00529.1"/>
    <property type="molecule type" value="Genomic_DNA"/>
</dbReference>
<proteinExistence type="predicted"/>
<protein>
    <recommendedName>
        <fullName evidence="4">Tetratricopeptide repeat-like domain-containing protein</fullName>
    </recommendedName>
</protein>
<dbReference type="AlphaFoldDB" id="W2BZX7"/>
<keyword evidence="1" id="KW-0472">Membrane</keyword>
<sequence length="230" mass="25522">MAKKTTNEEKEIEVEEIVSRSEQFIEKHKQKIIAGVSAIAVVVGLILAYHYLYAKPQAEKAKLAIFKGEQYLAMDSFALALNGNGVDYDGFEAIIDRFGGTKTGNLAKAYAGICYYHLGDPEKAIQRLKAYKGDDAQIAPTIIGLIGDCYVTTGNTKEGISYFEKAASKANNDLISPIYLKKAGLAYESLKQYPDALKAYETIRDKYNQSMEAMDIDKYITRVKLLSESK</sequence>
<keyword evidence="1" id="KW-0812">Transmembrane</keyword>
<evidence type="ECO:0008006" key="4">
    <source>
        <dbReference type="Google" id="ProtNLM"/>
    </source>
</evidence>
<evidence type="ECO:0000313" key="2">
    <source>
        <dbReference type="EMBL" id="ETK00529.1"/>
    </source>
</evidence>
<dbReference type="InterPro" id="IPR011990">
    <property type="entry name" value="TPR-like_helical_dom_sf"/>
</dbReference>
<reference evidence="2 3" key="1">
    <citation type="submission" date="2013-11" db="EMBL/GenBank/DDBJ databases">
        <title>Single cell genomics of uncultured Tannerella BU063 (oral taxon 286).</title>
        <authorList>
            <person name="Beall C.J."/>
            <person name="Campbell A.G."/>
            <person name="Griffen A.L."/>
            <person name="Podar M."/>
            <person name="Leys E.J."/>
        </authorList>
    </citation>
    <scope>NUCLEOTIDE SEQUENCE [LARGE SCALE GENOMIC DNA]</scope>
    <source>
        <strain evidence="2">Cell 2</strain>
    </source>
</reference>
<evidence type="ECO:0000313" key="3">
    <source>
        <dbReference type="Proteomes" id="UP000018837"/>
    </source>
</evidence>
<dbReference type="Pfam" id="PF13181">
    <property type="entry name" value="TPR_8"/>
    <property type="match status" value="1"/>
</dbReference>
<name>W2BZX7_9BACT</name>
<dbReference type="SUPFAM" id="SSF48452">
    <property type="entry name" value="TPR-like"/>
    <property type="match status" value="1"/>
</dbReference>
<dbReference type="PATRIC" id="fig|1411148.3.peg.2458"/>
<keyword evidence="1" id="KW-1133">Transmembrane helix</keyword>
<comment type="caution">
    <text evidence="2">The sequence shown here is derived from an EMBL/GenBank/DDBJ whole genome shotgun (WGS) entry which is preliminary data.</text>
</comment>
<accession>W2BZX7</accession>
<dbReference type="SMART" id="SM00028">
    <property type="entry name" value="TPR"/>
    <property type="match status" value="2"/>
</dbReference>
<dbReference type="Gene3D" id="1.25.40.10">
    <property type="entry name" value="Tetratricopeptide repeat domain"/>
    <property type="match status" value="1"/>
</dbReference>
<feature type="transmembrane region" description="Helical" evidence="1">
    <location>
        <begin position="32"/>
        <end position="52"/>
    </location>
</feature>
<organism evidence="2 3">
    <name type="scientific">Tannerella sp. oral taxon BU063 isolate Cell 2</name>
    <dbReference type="NCBI Taxonomy" id="1411148"/>
    <lineage>
        <taxon>Bacteria</taxon>
        <taxon>Pseudomonadati</taxon>
        <taxon>Bacteroidota</taxon>
        <taxon>Bacteroidia</taxon>
        <taxon>Bacteroidales</taxon>
        <taxon>Tannerellaceae</taxon>
        <taxon>Tannerella</taxon>
    </lineage>
</organism>
<dbReference type="Proteomes" id="UP000018837">
    <property type="component" value="Unassembled WGS sequence"/>
</dbReference>